<name>A0A068A9W8_9GAMA</name>
<dbReference type="Pfam" id="PF25730">
    <property type="entry name" value="Herpes_BDLF2"/>
    <property type="match status" value="1"/>
</dbReference>
<dbReference type="InterPro" id="IPR057861">
    <property type="entry name" value="BDLF2/ORF27-like"/>
</dbReference>
<dbReference type="OrthoDB" id="13618at10239"/>
<evidence type="ECO:0000313" key="2">
    <source>
        <dbReference type="EMBL" id="AIA62064.1"/>
    </source>
</evidence>
<feature type="transmembrane region" description="Helical" evidence="1">
    <location>
        <begin position="67"/>
        <end position="88"/>
    </location>
</feature>
<keyword evidence="3" id="KW-1185">Reference proteome</keyword>
<accession>A0A068A9W8</accession>
<dbReference type="GeneID" id="19735502"/>
<keyword evidence="1" id="KW-0472">Membrane</keyword>
<dbReference type="KEGG" id="vg:19735502"/>
<evidence type="ECO:0000313" key="3">
    <source>
        <dbReference type="Proteomes" id="UP000168428"/>
    </source>
</evidence>
<keyword evidence="1" id="KW-0812">Transmembrane</keyword>
<evidence type="ECO:0000256" key="1">
    <source>
        <dbReference type="SAM" id="Phobius"/>
    </source>
</evidence>
<proteinExistence type="predicted"/>
<dbReference type="RefSeq" id="YP_009044410.1">
    <property type="nucleotide sequence ID" value="NC_024382.1"/>
</dbReference>
<gene>
    <name evidence="2" type="ORF">ALHV2gp24</name>
</gene>
<dbReference type="EMBL" id="KF274499">
    <property type="protein sequence ID" value="AIA62064.1"/>
    <property type="molecule type" value="Genomic_DNA"/>
</dbReference>
<dbReference type="Proteomes" id="UP000168428">
    <property type="component" value="Segment"/>
</dbReference>
<keyword evidence="1" id="KW-1133">Transmembrane helix</keyword>
<reference evidence="2 3" key="1">
    <citation type="journal article" date="2014" name="Vet. Microbiol.">
        <title>Malignant catarrhal fever in American bison (Bison bison) experimentally infected with alcelaphine herpesvirus 2.</title>
        <authorList>
            <person name="Taus N.S."/>
            <person name="O'Toole D."/>
            <person name="Herndon D.R."/>
            <person name="Cunha C.W."/>
            <person name="Warg J.V."/>
            <person name="Seal B.S."/>
            <person name="Brooking A."/>
            <person name="Li H."/>
        </authorList>
    </citation>
    <scope>NUCLEOTIDE SEQUENCE [LARGE SCALE GENOMIC DNA]</scope>
    <source>
        <strain evidence="2">Topi-AlHV-2</strain>
    </source>
</reference>
<organism evidence="2 3">
    <name type="scientific">Alcelaphine gammaherpesvirus 2</name>
    <dbReference type="NCBI Taxonomy" id="138184"/>
    <lineage>
        <taxon>Viruses</taxon>
        <taxon>Duplodnaviria</taxon>
        <taxon>Heunggongvirae</taxon>
        <taxon>Peploviricota</taxon>
        <taxon>Herviviricetes</taxon>
        <taxon>Herpesvirales</taxon>
        <taxon>Orthoherpesviridae</taxon>
        <taxon>Gammaherpesvirinae</taxon>
        <taxon>Macavirus</taxon>
        <taxon>Macavirus alcelaphinegamma2</taxon>
    </lineage>
</organism>
<sequence>MVGIQRLIKHDDGTVQEVSFTADGWVKETYYKKNTPVKPASDPVAKYGEELRPTHQVLYRRPSYQQLFFYLLYWWTYLTIMVLLAFPLNPYNISRSFQFIVGPASYPINCNRASPDKYSHSCFSSFFCTWDIMMPEIKVNNETFYPNFTKSDGQPADYSSALFWATSFVTNPNCTNFTVLHSNSTHSSYYNNSGYEVAKQVMLEGLFMLRHKCHPETVYLGRSRCGAYRWRFVDVYDTSYLNHSTCSFDWVGLSNATYSPQLGPNCSLTALTDEELESGLFVQVQQVEIKI</sequence>
<protein>
    <submittedName>
        <fullName evidence="2">Orf27</fullName>
    </submittedName>
</protein>